<keyword evidence="3" id="KW-1185">Reference proteome</keyword>
<dbReference type="InterPro" id="IPR057572">
    <property type="entry name" value="NonGDSL"/>
</dbReference>
<feature type="chain" id="PRO_5016782508" evidence="1">
    <location>
        <begin position="21"/>
        <end position="255"/>
    </location>
</feature>
<dbReference type="InterPro" id="IPR036514">
    <property type="entry name" value="SGNH_hydro_sf"/>
</dbReference>
<evidence type="ECO:0000256" key="1">
    <source>
        <dbReference type="SAM" id="SignalP"/>
    </source>
</evidence>
<dbReference type="Proteomes" id="UP000254889">
    <property type="component" value="Chromosome"/>
</dbReference>
<keyword evidence="2" id="KW-0378">Hydrolase</keyword>
<dbReference type="GO" id="GO:0016788">
    <property type="term" value="F:hydrolase activity, acting on ester bonds"/>
    <property type="evidence" value="ECO:0007669"/>
    <property type="project" value="UniProtKB-ARBA"/>
</dbReference>
<evidence type="ECO:0000313" key="2">
    <source>
        <dbReference type="EMBL" id="AXK82996.1"/>
    </source>
</evidence>
<organism evidence="2 3">
    <name type="scientific">Pseudolabrys taiwanensis</name>
    <dbReference type="NCBI Taxonomy" id="331696"/>
    <lineage>
        <taxon>Bacteria</taxon>
        <taxon>Pseudomonadati</taxon>
        <taxon>Pseudomonadota</taxon>
        <taxon>Alphaproteobacteria</taxon>
        <taxon>Hyphomicrobiales</taxon>
        <taxon>Xanthobacteraceae</taxon>
        <taxon>Pseudolabrys</taxon>
    </lineage>
</organism>
<accession>A0A346A1E9</accession>
<feature type="signal peptide" evidence="1">
    <location>
        <begin position="1"/>
        <end position="20"/>
    </location>
</feature>
<sequence length="255" mass="26993">MIGRVLLLLALQLPVGAAMAQSVGDMPAECRVAEHLVENGIPLPRVTKAIANKRLSILVVGAGSSLLPGPNGAQNAYPARLRAALAEKFPGVEISLATDVKARRTALEMVKVLPEDIAAAKPELVVWQTGTVDAMQGVDQDEFSQALGKGIAKARAAGADVVLVNSQYSPRTDAMIALGSYGETLRWVAVQREVPLFDRFSVMKLWGDLGTFDLYSATKKLDIAGRVHDCIGRLLADLIVAAAKPEAPPAPAPDK</sequence>
<reference evidence="2 3" key="1">
    <citation type="submission" date="2018-07" db="EMBL/GenBank/DDBJ databases">
        <authorList>
            <person name="Quirk P.G."/>
            <person name="Krulwich T.A."/>
        </authorList>
    </citation>
    <scope>NUCLEOTIDE SEQUENCE [LARGE SCALE GENOMIC DNA]</scope>
    <source>
        <strain evidence="2 3">CC-BB4</strain>
    </source>
</reference>
<name>A0A346A1E9_9HYPH</name>
<protein>
    <submittedName>
        <fullName evidence="2">SGNH/GDSL hydrolase family protein</fullName>
    </submittedName>
</protein>
<dbReference type="OrthoDB" id="7203637at2"/>
<keyword evidence="1" id="KW-0732">Signal</keyword>
<dbReference type="SUPFAM" id="SSF52266">
    <property type="entry name" value="SGNH hydrolase"/>
    <property type="match status" value="1"/>
</dbReference>
<dbReference type="EMBL" id="CP031417">
    <property type="protein sequence ID" value="AXK82996.1"/>
    <property type="molecule type" value="Genomic_DNA"/>
</dbReference>
<dbReference type="Gene3D" id="3.40.50.1110">
    <property type="entry name" value="SGNH hydrolase"/>
    <property type="match status" value="1"/>
</dbReference>
<dbReference type="Pfam" id="PF25182">
    <property type="entry name" value="NonGDSL"/>
    <property type="match status" value="1"/>
</dbReference>
<dbReference type="KEGG" id="ptaw:DW352_22205"/>
<evidence type="ECO:0000313" key="3">
    <source>
        <dbReference type="Proteomes" id="UP000254889"/>
    </source>
</evidence>
<gene>
    <name evidence="2" type="ORF">DW352_22205</name>
</gene>
<dbReference type="AlphaFoldDB" id="A0A346A1E9"/>
<proteinExistence type="predicted"/>